<keyword evidence="7 10" id="KW-0464">Manganese</keyword>
<dbReference type="SUPFAM" id="SSF52768">
    <property type="entry name" value="Arginase/deacetylase"/>
    <property type="match status" value="1"/>
</dbReference>
<comment type="catalytic activity">
    <reaction evidence="10">
        <text>L-arginine + H2O = urea + L-ornithine</text>
        <dbReference type="Rhea" id="RHEA:20569"/>
        <dbReference type="ChEBI" id="CHEBI:15377"/>
        <dbReference type="ChEBI" id="CHEBI:16199"/>
        <dbReference type="ChEBI" id="CHEBI:32682"/>
        <dbReference type="ChEBI" id="CHEBI:46911"/>
        <dbReference type="EC" id="3.5.3.1"/>
    </reaction>
</comment>
<keyword evidence="6 10" id="KW-0378">Hydrolase</keyword>
<dbReference type="Gene3D" id="3.40.800.10">
    <property type="entry name" value="Ureohydrolase domain"/>
    <property type="match status" value="1"/>
</dbReference>
<keyword evidence="5 10" id="KW-0479">Metal-binding</keyword>
<dbReference type="GO" id="GO:0006525">
    <property type="term" value="P:arginine metabolic process"/>
    <property type="evidence" value="ECO:0007669"/>
    <property type="project" value="UniProtKB-KW"/>
</dbReference>
<evidence type="ECO:0000313" key="12">
    <source>
        <dbReference type="Proteomes" id="UP000198648"/>
    </source>
</evidence>
<evidence type="ECO:0000256" key="9">
    <source>
        <dbReference type="PROSITE-ProRule" id="PRU00742"/>
    </source>
</evidence>
<dbReference type="EC" id="3.5.3.1" evidence="2 8"/>
<evidence type="ECO:0000256" key="4">
    <source>
        <dbReference type="ARBA" id="ARBA00022503"/>
    </source>
</evidence>
<dbReference type="AlphaFoldDB" id="A0A1H8YTN6"/>
<dbReference type="STRING" id="1299341.SAMN05444005_10130"/>
<dbReference type="RefSeq" id="WP_091463443.1">
    <property type="nucleotide sequence ID" value="NZ_FOEI01000001.1"/>
</dbReference>
<dbReference type="EMBL" id="FOEI01000001">
    <property type="protein sequence ID" value="SEP54718.1"/>
    <property type="molecule type" value="Genomic_DNA"/>
</dbReference>
<evidence type="ECO:0000256" key="5">
    <source>
        <dbReference type="ARBA" id="ARBA00022723"/>
    </source>
</evidence>
<comment type="cofactor">
    <cofactor evidence="10">
        <name>Mn(2+)</name>
        <dbReference type="ChEBI" id="CHEBI:29035"/>
    </cofactor>
    <text evidence="10">Binds 2 manganese ions per subunit.</text>
</comment>
<evidence type="ECO:0000256" key="3">
    <source>
        <dbReference type="ARBA" id="ARBA00018123"/>
    </source>
</evidence>
<dbReference type="GO" id="GO:0004053">
    <property type="term" value="F:arginase activity"/>
    <property type="evidence" value="ECO:0007669"/>
    <property type="project" value="UniProtKB-UniRule"/>
</dbReference>
<dbReference type="InterPro" id="IPR014033">
    <property type="entry name" value="Arginase"/>
</dbReference>
<dbReference type="CDD" id="cd09989">
    <property type="entry name" value="Arginase"/>
    <property type="match status" value="1"/>
</dbReference>
<sequence length="317" mass="34746">MSKDIVLLINRSEITAGTRGASLGPDAIITAARKNQKSFLVNQQIEEIKDVNYLLDQPTEHTYAKRIDGLLTIYNSLNEKVSTLLSNNKFPLLLAADHGSAGGTIAGIKSAFPDKRLGVVWIDAHADIHTPYTTPSGNMHGMPLATALNEDNLPSKINELSAETSKLWEEIKHVGGIAPKINAEDIVYIAVRDTEDQENDIMNRLQIRNYSVDELRSKGVATVINEIETKLSNCDIIYVSFDVDSMDPDLTSHGTGTPVKNGITPEEANAVLNSFAKNPKTVCMELVEVNPCLDEKINEMAEVSMNIIESVMNSLKN</sequence>
<evidence type="ECO:0000256" key="8">
    <source>
        <dbReference type="NCBIfam" id="TIGR01229"/>
    </source>
</evidence>
<dbReference type="NCBIfam" id="TIGR01229">
    <property type="entry name" value="rocF_arginase"/>
    <property type="match status" value="1"/>
</dbReference>
<reference evidence="11 12" key="1">
    <citation type="submission" date="2016-10" db="EMBL/GenBank/DDBJ databases">
        <authorList>
            <person name="de Groot N.N."/>
        </authorList>
    </citation>
    <scope>NUCLEOTIDE SEQUENCE [LARGE SCALE GENOMIC DNA]</scope>
    <source>
        <strain evidence="11 12">DSM 27078</strain>
    </source>
</reference>
<dbReference type="PRINTS" id="PR00116">
    <property type="entry name" value="ARGINASE"/>
</dbReference>
<dbReference type="GO" id="GO:0005829">
    <property type="term" value="C:cytosol"/>
    <property type="evidence" value="ECO:0007669"/>
    <property type="project" value="TreeGrafter"/>
</dbReference>
<dbReference type="PROSITE" id="PS51409">
    <property type="entry name" value="ARGINASE_2"/>
    <property type="match status" value="1"/>
</dbReference>
<dbReference type="InterPro" id="IPR006035">
    <property type="entry name" value="Ureohydrolase"/>
</dbReference>
<dbReference type="GO" id="GO:0030145">
    <property type="term" value="F:manganese ion binding"/>
    <property type="evidence" value="ECO:0007669"/>
    <property type="project" value="TreeGrafter"/>
</dbReference>
<evidence type="ECO:0000256" key="7">
    <source>
        <dbReference type="ARBA" id="ARBA00023211"/>
    </source>
</evidence>
<keyword evidence="4 10" id="KW-0056">Arginine metabolism</keyword>
<name>A0A1H8YTN6_9FLAO</name>
<evidence type="ECO:0000256" key="2">
    <source>
        <dbReference type="ARBA" id="ARBA00012168"/>
    </source>
</evidence>
<gene>
    <name evidence="11" type="ORF">SAMN05444005_10130</name>
</gene>
<comment type="similarity">
    <text evidence="9 10">Belongs to the arginase family.</text>
</comment>
<dbReference type="PANTHER" id="PTHR43782:SF3">
    <property type="entry name" value="ARGINASE"/>
    <property type="match status" value="1"/>
</dbReference>
<dbReference type="InterPro" id="IPR023696">
    <property type="entry name" value="Ureohydrolase_dom_sf"/>
</dbReference>
<comment type="pathway">
    <text evidence="1">Nitrogen metabolism; urea cycle; L-ornithine and urea from L-arginine: step 1/1.</text>
</comment>
<evidence type="ECO:0000256" key="6">
    <source>
        <dbReference type="ARBA" id="ARBA00022801"/>
    </source>
</evidence>
<dbReference type="Proteomes" id="UP000198648">
    <property type="component" value="Unassembled WGS sequence"/>
</dbReference>
<evidence type="ECO:0000256" key="1">
    <source>
        <dbReference type="ARBA" id="ARBA00005098"/>
    </source>
</evidence>
<dbReference type="OrthoDB" id="9788689at2"/>
<evidence type="ECO:0000256" key="10">
    <source>
        <dbReference type="RuleBase" id="RU361159"/>
    </source>
</evidence>
<accession>A0A1H8YTN6</accession>
<keyword evidence="12" id="KW-1185">Reference proteome</keyword>
<proteinExistence type="inferred from homology"/>
<evidence type="ECO:0000313" key="11">
    <source>
        <dbReference type="EMBL" id="SEP54718.1"/>
    </source>
</evidence>
<dbReference type="PANTHER" id="PTHR43782">
    <property type="entry name" value="ARGINASE"/>
    <property type="match status" value="1"/>
</dbReference>
<organism evidence="11 12">
    <name type="scientific">Flavobacterium urocaniciphilum</name>
    <dbReference type="NCBI Taxonomy" id="1299341"/>
    <lineage>
        <taxon>Bacteria</taxon>
        <taxon>Pseudomonadati</taxon>
        <taxon>Bacteroidota</taxon>
        <taxon>Flavobacteriia</taxon>
        <taxon>Flavobacteriales</taxon>
        <taxon>Flavobacteriaceae</taxon>
        <taxon>Flavobacterium</taxon>
    </lineage>
</organism>
<protein>
    <recommendedName>
        <fullName evidence="3 8">Arginase</fullName>
        <ecNumber evidence="2 8">3.5.3.1</ecNumber>
    </recommendedName>
</protein>
<dbReference type="Pfam" id="PF00491">
    <property type="entry name" value="Arginase"/>
    <property type="match status" value="1"/>
</dbReference>